<organism evidence="3 4">
    <name type="scientific">Catenovulum sediminis</name>
    <dbReference type="NCBI Taxonomy" id="1740262"/>
    <lineage>
        <taxon>Bacteria</taxon>
        <taxon>Pseudomonadati</taxon>
        <taxon>Pseudomonadota</taxon>
        <taxon>Gammaproteobacteria</taxon>
        <taxon>Alteromonadales</taxon>
        <taxon>Alteromonadaceae</taxon>
        <taxon>Catenovulum</taxon>
    </lineage>
</organism>
<comment type="caution">
    <text evidence="3">The sequence shown here is derived from an EMBL/GenBank/DDBJ whole genome shotgun (WGS) entry which is preliminary data.</text>
</comment>
<dbReference type="Gene3D" id="2.40.10.220">
    <property type="entry name" value="predicted glycosyltransferase like domains"/>
    <property type="match status" value="1"/>
</dbReference>
<dbReference type="PROSITE" id="PS50885">
    <property type="entry name" value="HAMP"/>
    <property type="match status" value="1"/>
</dbReference>
<dbReference type="RefSeq" id="WP_185976700.1">
    <property type="nucleotide sequence ID" value="NZ_CP041660.1"/>
</dbReference>
<proteinExistence type="predicted"/>
<keyword evidence="4" id="KW-1185">Reference proteome</keyword>
<reference evidence="3 4" key="1">
    <citation type="submission" date="2024-06" db="EMBL/GenBank/DDBJ databases">
        <authorList>
            <person name="Chen R.Y."/>
        </authorList>
    </citation>
    <scope>NUCLEOTIDE SEQUENCE [LARGE SCALE GENOMIC DNA]</scope>
    <source>
        <strain evidence="3 4">D2</strain>
    </source>
</reference>
<accession>A0ABV1RKJ1</accession>
<dbReference type="Gene3D" id="6.10.340.10">
    <property type="match status" value="1"/>
</dbReference>
<evidence type="ECO:0000313" key="3">
    <source>
        <dbReference type="EMBL" id="MER2493272.1"/>
    </source>
</evidence>
<keyword evidence="1" id="KW-1133">Transmembrane helix</keyword>
<sequence length="327" mass="37622">MELLYQSSKQFAQRIEHQKGQLDTQAYLIKTERIHDQIQHHNNLIQYFTGLSLVALVLIPVVYWWSLHIPLCRRLDNLTARIEAIARGDLSINYPKFPESELGILKRLDNSFNEMSLALAITISTLKRQLRQVSYSAEQVAEVSQHEDLPQTVNQSQAGHTTSSDFDKALVSSFAYDLVDSSEVVNLMLSSFKFDLDEGFQASFPDERRDFDRIEASIRVELCQDHWITEKVTRDFSTAGLSVLISDVELARLNPAEPLNIRLFLPKTVKLETQHPTQVLALNAHLTRLGERLGERFNEQVRLSIRFSLMSEHEFIVLQTLFNYFAE</sequence>
<feature type="transmembrane region" description="Helical" evidence="1">
    <location>
        <begin position="44"/>
        <end position="65"/>
    </location>
</feature>
<gene>
    <name evidence="3" type="ORF">ABS311_15440</name>
</gene>
<dbReference type="InterPro" id="IPR009875">
    <property type="entry name" value="PilZ_domain"/>
</dbReference>
<dbReference type="Pfam" id="PF07238">
    <property type="entry name" value="PilZ"/>
    <property type="match status" value="1"/>
</dbReference>
<evidence type="ECO:0000256" key="1">
    <source>
        <dbReference type="SAM" id="Phobius"/>
    </source>
</evidence>
<keyword evidence="1" id="KW-0812">Transmembrane</keyword>
<dbReference type="Proteomes" id="UP001467690">
    <property type="component" value="Unassembled WGS sequence"/>
</dbReference>
<dbReference type="CDD" id="cd06225">
    <property type="entry name" value="HAMP"/>
    <property type="match status" value="1"/>
</dbReference>
<dbReference type="InterPro" id="IPR003660">
    <property type="entry name" value="HAMP_dom"/>
</dbReference>
<dbReference type="SUPFAM" id="SSF141371">
    <property type="entry name" value="PilZ domain-like"/>
    <property type="match status" value="1"/>
</dbReference>
<keyword evidence="1" id="KW-0472">Membrane</keyword>
<name>A0ABV1RKJ1_9ALTE</name>
<protein>
    <submittedName>
        <fullName evidence="3">Methyl-accepting chemotaxis protein</fullName>
    </submittedName>
</protein>
<evidence type="ECO:0000313" key="4">
    <source>
        <dbReference type="Proteomes" id="UP001467690"/>
    </source>
</evidence>
<evidence type="ECO:0000259" key="2">
    <source>
        <dbReference type="PROSITE" id="PS50885"/>
    </source>
</evidence>
<feature type="domain" description="HAMP" evidence="2">
    <location>
        <begin position="73"/>
        <end position="124"/>
    </location>
</feature>
<dbReference type="EMBL" id="JBELOE010000259">
    <property type="protein sequence ID" value="MER2493272.1"/>
    <property type="molecule type" value="Genomic_DNA"/>
</dbReference>